<accession>A0ABS4AL08</accession>
<organism evidence="2 3">
    <name type="scientific">Pararoseomonas baculiformis</name>
    <dbReference type="NCBI Taxonomy" id="2820812"/>
    <lineage>
        <taxon>Bacteria</taxon>
        <taxon>Pseudomonadati</taxon>
        <taxon>Pseudomonadota</taxon>
        <taxon>Alphaproteobacteria</taxon>
        <taxon>Acetobacterales</taxon>
        <taxon>Acetobacteraceae</taxon>
        <taxon>Pararoseomonas</taxon>
    </lineage>
</organism>
<evidence type="ECO:0000313" key="3">
    <source>
        <dbReference type="Proteomes" id="UP000681594"/>
    </source>
</evidence>
<feature type="region of interest" description="Disordered" evidence="1">
    <location>
        <begin position="1"/>
        <end position="25"/>
    </location>
</feature>
<dbReference type="EMBL" id="JAGIZB010000053">
    <property type="protein sequence ID" value="MBP0447719.1"/>
    <property type="molecule type" value="Genomic_DNA"/>
</dbReference>
<dbReference type="Proteomes" id="UP000681594">
    <property type="component" value="Unassembled WGS sequence"/>
</dbReference>
<evidence type="ECO:0000256" key="1">
    <source>
        <dbReference type="SAM" id="MobiDB-lite"/>
    </source>
</evidence>
<name>A0ABS4AL08_9PROT</name>
<evidence type="ECO:0000313" key="2">
    <source>
        <dbReference type="EMBL" id="MBP0447719.1"/>
    </source>
</evidence>
<gene>
    <name evidence="2" type="ORF">J8J14_23490</name>
</gene>
<dbReference type="RefSeq" id="WP_209381985.1">
    <property type="nucleotide sequence ID" value="NZ_JAGIZB010000053.1"/>
</dbReference>
<protein>
    <submittedName>
        <fullName evidence="2">Uncharacterized protein</fullName>
    </submittedName>
</protein>
<reference evidence="2 3" key="1">
    <citation type="submission" date="2021-03" db="EMBL/GenBank/DDBJ databases">
        <authorList>
            <person name="So Y."/>
        </authorList>
    </citation>
    <scope>NUCLEOTIDE SEQUENCE [LARGE SCALE GENOMIC DNA]</scope>
    <source>
        <strain evidence="2 3">SSH11</strain>
    </source>
</reference>
<sequence>MDDTKPTSGEVDGDAPGIPEAELFGDHQALHPLAYVRTVEVPDDAPHSFPDSFERLASFLDAEEPSEQGKPCPP</sequence>
<keyword evidence="3" id="KW-1185">Reference proteome</keyword>
<comment type="caution">
    <text evidence="2">The sequence shown here is derived from an EMBL/GenBank/DDBJ whole genome shotgun (WGS) entry which is preliminary data.</text>
</comment>
<proteinExistence type="predicted"/>